<dbReference type="InterPro" id="IPR011990">
    <property type="entry name" value="TPR-like_helical_dom_sf"/>
</dbReference>
<evidence type="ECO:0000256" key="1">
    <source>
        <dbReference type="PROSITE-ProRule" id="PRU00339"/>
    </source>
</evidence>
<name>A0A0X8X8B1_HALHR</name>
<dbReference type="EMBL" id="AP017372">
    <property type="protein sequence ID" value="BAU57365.1"/>
    <property type="molecule type" value="Genomic_DNA"/>
</dbReference>
<feature type="repeat" description="TPR" evidence="1">
    <location>
        <begin position="161"/>
        <end position="194"/>
    </location>
</feature>
<reference evidence="4" key="1">
    <citation type="submission" date="2016-02" db="EMBL/GenBank/DDBJ databases">
        <title>Halorhodospira halochloris DSM-1059 complete genome, version 2.</title>
        <authorList>
            <person name="Tsukatani Y."/>
        </authorList>
    </citation>
    <scope>NUCLEOTIDE SEQUENCE</scope>
    <source>
        <strain evidence="4">DSM 1059</strain>
    </source>
</reference>
<evidence type="ECO:0000313" key="4">
    <source>
        <dbReference type="EMBL" id="BAU57365.1"/>
    </source>
</evidence>
<feature type="compositionally biased region" description="Polar residues" evidence="2">
    <location>
        <begin position="29"/>
        <end position="40"/>
    </location>
</feature>
<feature type="repeat" description="TPR" evidence="1">
    <location>
        <begin position="58"/>
        <end position="91"/>
    </location>
</feature>
<evidence type="ECO:0000256" key="3">
    <source>
        <dbReference type="SAM" id="SignalP"/>
    </source>
</evidence>
<dbReference type="KEGG" id="hhk:HH1059_06800"/>
<feature type="signal peptide" evidence="3">
    <location>
        <begin position="1"/>
        <end position="28"/>
    </location>
</feature>
<dbReference type="SUPFAM" id="SSF48452">
    <property type="entry name" value="TPR-like"/>
    <property type="match status" value="1"/>
</dbReference>
<dbReference type="Proteomes" id="UP000218890">
    <property type="component" value="Chromosome"/>
</dbReference>
<dbReference type="Pfam" id="PF14559">
    <property type="entry name" value="TPR_19"/>
    <property type="match status" value="1"/>
</dbReference>
<feature type="compositionally biased region" description="Basic and acidic residues" evidence="2">
    <location>
        <begin position="43"/>
        <end position="52"/>
    </location>
</feature>
<keyword evidence="3" id="KW-0732">Signal</keyword>
<dbReference type="PROSITE" id="PS50005">
    <property type="entry name" value="TPR"/>
    <property type="match status" value="2"/>
</dbReference>
<feature type="chain" id="PRO_5007071592" evidence="3">
    <location>
        <begin position="29"/>
        <end position="243"/>
    </location>
</feature>
<feature type="region of interest" description="Disordered" evidence="2">
    <location>
        <begin position="29"/>
        <end position="52"/>
    </location>
</feature>
<proteinExistence type="predicted"/>
<protein>
    <submittedName>
        <fullName evidence="4">MSHA biogenesis protein MshN</fullName>
    </submittedName>
</protein>
<sequence>MAKYSLTLLVKVFCLAGFAIGVGSVATADNSGQAEDSSAQEAGHFERNPSDPDPEIRAQQLVENAEAHAQAGDELSAARAYQRALELQPALSSARQGYARILMMSNRSERARQVLREGIEEGDNSEFSARFYAHLAEQAGEQDEAISILKRFSARNDSEAGAIEAHLAALHRQIGQHDQALMYYSRLARHEPDNGIWPAGQALAAEAMGDKESALRAWQRAVELGLSAEIASYAESRIEQLRD</sequence>
<gene>
    <name evidence="4" type="ORF">HH1059_06800</name>
</gene>
<dbReference type="AlphaFoldDB" id="A0A0X8X8B1"/>
<dbReference type="InterPro" id="IPR019734">
    <property type="entry name" value="TPR_rpt"/>
</dbReference>
<keyword evidence="5" id="KW-1185">Reference proteome</keyword>
<accession>A0A0X8X8B1</accession>
<dbReference type="SMART" id="SM00028">
    <property type="entry name" value="TPR"/>
    <property type="match status" value="2"/>
</dbReference>
<dbReference type="OrthoDB" id="5406098at2"/>
<dbReference type="Gene3D" id="1.25.40.10">
    <property type="entry name" value="Tetratricopeptide repeat domain"/>
    <property type="match status" value="2"/>
</dbReference>
<evidence type="ECO:0000256" key="2">
    <source>
        <dbReference type="SAM" id="MobiDB-lite"/>
    </source>
</evidence>
<evidence type="ECO:0000313" key="5">
    <source>
        <dbReference type="Proteomes" id="UP000218890"/>
    </source>
</evidence>
<keyword evidence="1" id="KW-0802">TPR repeat</keyword>
<organism evidence="4 5">
    <name type="scientific">Halorhodospira halochloris</name>
    <name type="common">Ectothiorhodospira halochloris</name>
    <dbReference type="NCBI Taxonomy" id="1052"/>
    <lineage>
        <taxon>Bacteria</taxon>
        <taxon>Pseudomonadati</taxon>
        <taxon>Pseudomonadota</taxon>
        <taxon>Gammaproteobacteria</taxon>
        <taxon>Chromatiales</taxon>
        <taxon>Ectothiorhodospiraceae</taxon>
        <taxon>Halorhodospira</taxon>
    </lineage>
</organism>